<accession>A0A1M6AJ19</accession>
<evidence type="ECO:0000313" key="9">
    <source>
        <dbReference type="Proteomes" id="UP000184241"/>
    </source>
</evidence>
<feature type="active site" description="O-(5'-phospho-DNA)-serine intermediate" evidence="5 6">
    <location>
        <position position="9"/>
    </location>
</feature>
<keyword evidence="3" id="KW-0238">DNA-binding</keyword>
<evidence type="ECO:0000256" key="1">
    <source>
        <dbReference type="ARBA" id="ARBA00009913"/>
    </source>
</evidence>
<dbReference type="Gene3D" id="3.40.50.1390">
    <property type="entry name" value="Resolvase, N-terminal catalytic domain"/>
    <property type="match status" value="1"/>
</dbReference>
<feature type="domain" description="Resolvase/invertase-type recombinase catalytic" evidence="7">
    <location>
        <begin position="1"/>
        <end position="148"/>
    </location>
</feature>
<keyword evidence="2" id="KW-0229">DNA integration</keyword>
<dbReference type="EMBL" id="FQXU01000013">
    <property type="protein sequence ID" value="SHI36480.1"/>
    <property type="molecule type" value="Genomic_DNA"/>
</dbReference>
<gene>
    <name evidence="8" type="ORF">SAMN02745941_03678</name>
</gene>
<dbReference type="InterPro" id="IPR036162">
    <property type="entry name" value="Resolvase-like_N_sf"/>
</dbReference>
<dbReference type="PANTHER" id="PTHR30461:SF26">
    <property type="entry name" value="RESOLVASE HOMOLOG YNEB"/>
    <property type="match status" value="1"/>
</dbReference>
<name>A0A1M6AJ19_9CLOT</name>
<evidence type="ECO:0000256" key="4">
    <source>
        <dbReference type="ARBA" id="ARBA00023172"/>
    </source>
</evidence>
<dbReference type="PROSITE" id="PS00397">
    <property type="entry name" value="RECOMBINASES_1"/>
    <property type="match status" value="1"/>
</dbReference>
<dbReference type="InterPro" id="IPR006119">
    <property type="entry name" value="Resolv_N"/>
</dbReference>
<evidence type="ECO:0000313" key="8">
    <source>
        <dbReference type="EMBL" id="SHI36480.1"/>
    </source>
</evidence>
<dbReference type="InterPro" id="IPR006118">
    <property type="entry name" value="Recombinase_CS"/>
</dbReference>
<comment type="similarity">
    <text evidence="1">Belongs to the site-specific recombinase resolvase family.</text>
</comment>
<evidence type="ECO:0000256" key="5">
    <source>
        <dbReference type="PIRSR" id="PIRSR606118-50"/>
    </source>
</evidence>
<dbReference type="AlphaFoldDB" id="A0A1M6AJ19"/>
<dbReference type="Pfam" id="PF00239">
    <property type="entry name" value="Resolvase"/>
    <property type="match status" value="1"/>
</dbReference>
<dbReference type="InterPro" id="IPR050639">
    <property type="entry name" value="SSR_resolvase"/>
</dbReference>
<dbReference type="GO" id="GO:0003677">
    <property type="term" value="F:DNA binding"/>
    <property type="evidence" value="ECO:0007669"/>
    <property type="project" value="UniProtKB-KW"/>
</dbReference>
<protein>
    <submittedName>
        <fullName evidence="8">Site-specific DNA recombinase</fullName>
    </submittedName>
</protein>
<evidence type="ECO:0000256" key="3">
    <source>
        <dbReference type="ARBA" id="ARBA00023125"/>
    </source>
</evidence>
<dbReference type="GO" id="GO:0000150">
    <property type="term" value="F:DNA strand exchange activity"/>
    <property type="evidence" value="ECO:0007669"/>
    <property type="project" value="InterPro"/>
</dbReference>
<dbReference type="PANTHER" id="PTHR30461">
    <property type="entry name" value="DNA-INVERTASE FROM LAMBDOID PROPHAGE"/>
    <property type="match status" value="1"/>
</dbReference>
<dbReference type="CDD" id="cd03768">
    <property type="entry name" value="SR_ResInv"/>
    <property type="match status" value="1"/>
</dbReference>
<dbReference type="SUPFAM" id="SSF53041">
    <property type="entry name" value="Resolvase-like"/>
    <property type="match status" value="1"/>
</dbReference>
<keyword evidence="4" id="KW-0233">DNA recombination</keyword>
<dbReference type="GO" id="GO:0015074">
    <property type="term" value="P:DNA integration"/>
    <property type="evidence" value="ECO:0007669"/>
    <property type="project" value="UniProtKB-KW"/>
</dbReference>
<dbReference type="PROSITE" id="PS51736">
    <property type="entry name" value="RECOMBINASES_3"/>
    <property type="match status" value="1"/>
</dbReference>
<evidence type="ECO:0000256" key="6">
    <source>
        <dbReference type="PROSITE-ProRule" id="PRU10137"/>
    </source>
</evidence>
<evidence type="ECO:0000259" key="7">
    <source>
        <dbReference type="PROSITE" id="PS51736"/>
    </source>
</evidence>
<dbReference type="SMART" id="SM00857">
    <property type="entry name" value="Resolvase"/>
    <property type="match status" value="1"/>
</dbReference>
<dbReference type="RefSeq" id="WP_073021892.1">
    <property type="nucleotide sequence ID" value="NZ_FQXU01000013.1"/>
</dbReference>
<evidence type="ECO:0000256" key="2">
    <source>
        <dbReference type="ARBA" id="ARBA00022908"/>
    </source>
</evidence>
<dbReference type="Proteomes" id="UP000184241">
    <property type="component" value="Unassembled WGS sequence"/>
</dbReference>
<organism evidence="8 9">
    <name type="scientific">Clostridium intestinale DSM 6191</name>
    <dbReference type="NCBI Taxonomy" id="1121320"/>
    <lineage>
        <taxon>Bacteria</taxon>
        <taxon>Bacillati</taxon>
        <taxon>Bacillota</taxon>
        <taxon>Clostridia</taxon>
        <taxon>Eubacteriales</taxon>
        <taxon>Clostridiaceae</taxon>
        <taxon>Clostridium</taxon>
    </lineage>
</organism>
<sequence>MIFGYVRVSTKEQNENRQVKALKDFCDELKHENIYMDKESGKDFNREKYQELKKLLRQGDTLIIKELDRLGRNKESIKDELDYYKEKKVRVKILNIPTTLMDFPEGSEWVFEMINNILIEVLGAIAEEERNKIRSRQREGIELAKKEGKYKGRPQAELPEGFEKLYKQWKDNKITAIQFTSLLKLKSRTTLYKYIKRYEEKNYK</sequence>
<proteinExistence type="inferred from homology"/>
<dbReference type="PROSITE" id="PS00398">
    <property type="entry name" value="RECOMBINASES_2"/>
    <property type="match status" value="1"/>
</dbReference>
<reference evidence="8 9" key="1">
    <citation type="submission" date="2016-11" db="EMBL/GenBank/DDBJ databases">
        <authorList>
            <person name="Jaros S."/>
            <person name="Januszkiewicz K."/>
            <person name="Wedrychowicz H."/>
        </authorList>
    </citation>
    <scope>NUCLEOTIDE SEQUENCE [LARGE SCALE GENOMIC DNA]</scope>
    <source>
        <strain evidence="8 9">DSM 6191</strain>
    </source>
</reference>